<proteinExistence type="inferred from homology"/>
<dbReference type="GO" id="GO:0005524">
    <property type="term" value="F:ATP binding"/>
    <property type="evidence" value="ECO:0007669"/>
    <property type="project" value="UniProtKB-KW"/>
</dbReference>
<evidence type="ECO:0000256" key="2">
    <source>
        <dbReference type="ARBA" id="ARBA00011961"/>
    </source>
</evidence>
<evidence type="ECO:0000256" key="7">
    <source>
        <dbReference type="ARBA" id="ARBA00048655"/>
    </source>
</evidence>
<dbReference type="FunFam" id="3.30.200.20:FF:000264">
    <property type="entry name" value="Protein-ribulosamine 3-kinase, chloroplastic"/>
    <property type="match status" value="1"/>
</dbReference>
<evidence type="ECO:0000256" key="3">
    <source>
        <dbReference type="ARBA" id="ARBA00022679"/>
    </source>
</evidence>
<dbReference type="GO" id="GO:0102193">
    <property type="term" value="F:protein-ribulosamine 3-kinase activity"/>
    <property type="evidence" value="ECO:0007669"/>
    <property type="project" value="UniProtKB-EC"/>
</dbReference>
<evidence type="ECO:0000256" key="6">
    <source>
        <dbReference type="ARBA" id="ARBA00022840"/>
    </source>
</evidence>
<evidence type="ECO:0000256" key="5">
    <source>
        <dbReference type="ARBA" id="ARBA00022777"/>
    </source>
</evidence>
<dbReference type="GO" id="GO:0016301">
    <property type="term" value="F:kinase activity"/>
    <property type="evidence" value="ECO:0007669"/>
    <property type="project" value="UniProtKB-KW"/>
</dbReference>
<dbReference type="Gene3D" id="3.30.200.20">
    <property type="entry name" value="Phosphorylase Kinase, domain 1"/>
    <property type="match status" value="1"/>
</dbReference>
<dbReference type="Gene3D" id="3.90.1200.10">
    <property type="match status" value="1"/>
</dbReference>
<keyword evidence="9" id="KW-1185">Reference proteome</keyword>
<dbReference type="Proteomes" id="UP001519460">
    <property type="component" value="Unassembled WGS sequence"/>
</dbReference>
<comment type="catalytic activity">
    <reaction evidence="7">
        <text>N(6)-D-ribulosyl-L-lysyl-[protein] + ATP = N(6)-(3-O-phospho-D-ribulosyl)-L-lysyl-[protein] + ADP + H(+)</text>
        <dbReference type="Rhea" id="RHEA:48432"/>
        <dbReference type="Rhea" id="RHEA-COMP:12103"/>
        <dbReference type="Rhea" id="RHEA-COMP:12104"/>
        <dbReference type="ChEBI" id="CHEBI:15378"/>
        <dbReference type="ChEBI" id="CHEBI:30616"/>
        <dbReference type="ChEBI" id="CHEBI:90418"/>
        <dbReference type="ChEBI" id="CHEBI:90420"/>
        <dbReference type="ChEBI" id="CHEBI:456216"/>
        <dbReference type="EC" id="2.7.1.172"/>
    </reaction>
    <physiologicalReaction direction="left-to-right" evidence="7">
        <dbReference type="Rhea" id="RHEA:48433"/>
    </physiologicalReaction>
</comment>
<evidence type="ECO:0000313" key="9">
    <source>
        <dbReference type="Proteomes" id="UP001519460"/>
    </source>
</evidence>
<accession>A0ABD0JHZ3</accession>
<dbReference type="Pfam" id="PF03881">
    <property type="entry name" value="Fructosamin_kin"/>
    <property type="match status" value="2"/>
</dbReference>
<gene>
    <name evidence="8" type="ORF">BaRGS_00034381</name>
</gene>
<dbReference type="InterPro" id="IPR016477">
    <property type="entry name" value="Fructo-/Ketosamine-3-kinase"/>
</dbReference>
<keyword evidence="6" id="KW-0067">ATP-binding</keyword>
<dbReference type="GO" id="GO:0005737">
    <property type="term" value="C:cytoplasm"/>
    <property type="evidence" value="ECO:0007669"/>
    <property type="project" value="UniProtKB-ARBA"/>
</dbReference>
<dbReference type="InterPro" id="IPR011009">
    <property type="entry name" value="Kinase-like_dom_sf"/>
</dbReference>
<dbReference type="EC" id="2.7.1.172" evidence="2"/>
<evidence type="ECO:0000256" key="1">
    <source>
        <dbReference type="ARBA" id="ARBA00009460"/>
    </source>
</evidence>
<evidence type="ECO:0000313" key="8">
    <source>
        <dbReference type="EMBL" id="KAK7474333.1"/>
    </source>
</evidence>
<reference evidence="8 9" key="1">
    <citation type="journal article" date="2023" name="Sci. Data">
        <title>Genome assembly of the Korean intertidal mud-creeper Batillaria attramentaria.</title>
        <authorList>
            <person name="Patra A.K."/>
            <person name="Ho P.T."/>
            <person name="Jun S."/>
            <person name="Lee S.J."/>
            <person name="Kim Y."/>
            <person name="Won Y.J."/>
        </authorList>
    </citation>
    <scope>NUCLEOTIDE SEQUENCE [LARGE SCALE GENOMIC DNA]</scope>
    <source>
        <strain evidence="8">Wonlab-2016</strain>
    </source>
</reference>
<keyword evidence="5" id="KW-0418">Kinase</keyword>
<dbReference type="SUPFAM" id="SSF56112">
    <property type="entry name" value="Protein kinase-like (PK-like)"/>
    <property type="match status" value="1"/>
</dbReference>
<keyword evidence="3" id="KW-0808">Transferase</keyword>
<evidence type="ECO:0000256" key="4">
    <source>
        <dbReference type="ARBA" id="ARBA00022741"/>
    </source>
</evidence>
<comment type="caution">
    <text evidence="8">The sequence shown here is derived from an EMBL/GenBank/DDBJ whole genome shotgun (WGS) entry which is preliminary data.</text>
</comment>
<comment type="similarity">
    <text evidence="1">Belongs to the fructosamine kinase family.</text>
</comment>
<dbReference type="EMBL" id="JACVVK020000439">
    <property type="protein sequence ID" value="KAK7474333.1"/>
    <property type="molecule type" value="Genomic_DNA"/>
</dbReference>
<sequence>QATVFGEQLTDERETHGAYVLNFSPLQWGMAIPRYESHPRELRRYMVQDISMLEISDEEEDLLKRELETSTLRCLGQCEGGHVSDARTFLTDNGKVFAKINRNQQARQMFEGEAASLEALKALQVVKVPTPIKEFITRKMEQQVSHYEQVEGDRTVRVLWSQALPKVSRLFHGLEIRPSLLHGDLWDGNVAEDSYGPGNLKIQYSFDHRGQNMKFIQAFRHFGHM</sequence>
<feature type="non-terminal residue" evidence="8">
    <location>
        <position position="1"/>
    </location>
</feature>
<dbReference type="PANTHER" id="PTHR12149">
    <property type="entry name" value="FRUCTOSAMINE 3 KINASE-RELATED PROTEIN"/>
    <property type="match status" value="1"/>
</dbReference>
<dbReference type="AlphaFoldDB" id="A0ABD0JHZ3"/>
<keyword evidence="4" id="KW-0547">Nucleotide-binding</keyword>
<protein>
    <recommendedName>
        <fullName evidence="2">protein-ribulosamine 3-kinase</fullName>
        <ecNumber evidence="2">2.7.1.172</ecNumber>
    </recommendedName>
</protein>
<dbReference type="PANTHER" id="PTHR12149:SF8">
    <property type="entry name" value="PROTEIN-RIBULOSAMINE 3-KINASE"/>
    <property type="match status" value="1"/>
</dbReference>
<name>A0ABD0JHZ3_9CAEN</name>
<organism evidence="8 9">
    <name type="scientific">Batillaria attramentaria</name>
    <dbReference type="NCBI Taxonomy" id="370345"/>
    <lineage>
        <taxon>Eukaryota</taxon>
        <taxon>Metazoa</taxon>
        <taxon>Spiralia</taxon>
        <taxon>Lophotrochozoa</taxon>
        <taxon>Mollusca</taxon>
        <taxon>Gastropoda</taxon>
        <taxon>Caenogastropoda</taxon>
        <taxon>Sorbeoconcha</taxon>
        <taxon>Cerithioidea</taxon>
        <taxon>Batillariidae</taxon>
        <taxon>Batillaria</taxon>
    </lineage>
</organism>